<accession>Q5EHV2</accession>
<sequence length="73" mass="8400">MPSLQKLVEGLKLSEDQSYISQTECDNVHIPRISEAREDDDLFHDCNDSFESRVTEENHNCEVDSSEKQTDLV</sequence>
<name>Q5EHV2_GEKJA</name>
<evidence type="ECO:0000313" key="2">
    <source>
        <dbReference type="EMBL" id="AAW79045.1"/>
    </source>
</evidence>
<feature type="region of interest" description="Disordered" evidence="1">
    <location>
        <begin position="54"/>
        <end position="73"/>
    </location>
</feature>
<dbReference type="EMBL" id="AY880430">
    <property type="protein sequence ID" value="AAW79045.1"/>
    <property type="molecule type" value="mRNA"/>
</dbReference>
<organism evidence="2">
    <name type="scientific">Gekko japonicus</name>
    <name type="common">Schlegel's Japanese gecko</name>
    <dbReference type="NCBI Taxonomy" id="146911"/>
    <lineage>
        <taxon>Eukaryota</taxon>
        <taxon>Metazoa</taxon>
        <taxon>Chordata</taxon>
        <taxon>Craniata</taxon>
        <taxon>Vertebrata</taxon>
        <taxon>Euteleostomi</taxon>
        <taxon>Lepidosauria</taxon>
        <taxon>Squamata</taxon>
        <taxon>Bifurcata</taxon>
        <taxon>Gekkota</taxon>
        <taxon>Gekkonidae</taxon>
        <taxon>Gekkoninae</taxon>
        <taxon>Gekko</taxon>
    </lineage>
</organism>
<protein>
    <submittedName>
        <fullName evidence="2">GekBS199P</fullName>
    </submittedName>
</protein>
<proteinExistence type="evidence at transcript level"/>
<evidence type="ECO:0000256" key="1">
    <source>
        <dbReference type="SAM" id="MobiDB-lite"/>
    </source>
</evidence>
<dbReference type="AlphaFoldDB" id="Q5EHV2"/>
<reference evidence="2" key="1">
    <citation type="submission" date="2005-01" db="EMBL/GenBank/DDBJ databases">
        <title>Analysis of expressed sequence tags and cloning of full length cDNA from brain and spinal cord cDNA library in Gecko.</title>
        <authorList>
            <person name="Gu X."/>
            <person name="Ding F."/>
            <person name="Liu M."/>
            <person name="Liu Y."/>
            <person name="Tang X."/>
            <person name="Guan X."/>
        </authorList>
    </citation>
    <scope>NUCLEOTIDE SEQUENCE</scope>
    <source>
        <tissue evidence="2">Brain</tissue>
    </source>
</reference>